<protein>
    <submittedName>
        <fullName evidence="3">Flavin-dependent monooxygenase, reductase subunit HsaB</fullName>
        <ecNumber evidence="3">1.5.1.36</ecNumber>
    </submittedName>
</protein>
<dbReference type="EMBL" id="WEGH01000001">
    <property type="protein sequence ID" value="MQY03813.1"/>
    <property type="molecule type" value="Genomic_DNA"/>
</dbReference>
<dbReference type="InterPro" id="IPR002563">
    <property type="entry name" value="Flavin_Rdtase-like_dom"/>
</dbReference>
<reference evidence="3 4" key="1">
    <citation type="submission" date="2019-10" db="EMBL/GenBank/DDBJ databases">
        <title>Actinomadura rubteroloni sp. nov. and Actinomadura macrotermitis sp. nov., isolated from the gut of fungus growing-termite Macrotermes natalensis.</title>
        <authorList>
            <person name="Benndorf R."/>
            <person name="Martin K."/>
            <person name="Kuefner M."/>
            <person name="De Beer W."/>
            <person name="Kaster A.-K."/>
            <person name="Vollmers J."/>
            <person name="Poulsen M."/>
            <person name="Beemelmanns C."/>
        </authorList>
    </citation>
    <scope>NUCLEOTIDE SEQUENCE [LARGE SCALE GENOMIC DNA]</scope>
    <source>
        <strain evidence="3 4">RB68</strain>
    </source>
</reference>
<dbReference type="GO" id="GO:0042602">
    <property type="term" value="F:riboflavin reductase (NADPH) activity"/>
    <property type="evidence" value="ECO:0007669"/>
    <property type="project" value="TreeGrafter"/>
</dbReference>
<dbReference type="RefSeq" id="WP_328593956.1">
    <property type="nucleotide sequence ID" value="NZ_WEGH01000001.1"/>
</dbReference>
<keyword evidence="4" id="KW-1185">Reference proteome</keyword>
<feature type="domain" description="Flavin reductase like" evidence="2">
    <location>
        <begin position="20"/>
        <end position="168"/>
    </location>
</feature>
<keyword evidence="1 3" id="KW-0560">Oxidoreductase</keyword>
<evidence type="ECO:0000313" key="4">
    <source>
        <dbReference type="Proteomes" id="UP000487268"/>
    </source>
</evidence>
<name>A0A7K0BRI7_9ACTN</name>
<dbReference type="InterPro" id="IPR050268">
    <property type="entry name" value="NADH-dep_flavin_reductase"/>
</dbReference>
<gene>
    <name evidence="3" type="primary">hsaB_2</name>
    <name evidence="3" type="ORF">ACRB68_18590</name>
</gene>
<dbReference type="Proteomes" id="UP000487268">
    <property type="component" value="Unassembled WGS sequence"/>
</dbReference>
<accession>A0A7K0BRI7</accession>
<dbReference type="SUPFAM" id="SSF50475">
    <property type="entry name" value="FMN-binding split barrel"/>
    <property type="match status" value="1"/>
</dbReference>
<dbReference type="SMART" id="SM00903">
    <property type="entry name" value="Flavin_Reduct"/>
    <property type="match status" value="1"/>
</dbReference>
<dbReference type="PANTHER" id="PTHR30466">
    <property type="entry name" value="FLAVIN REDUCTASE"/>
    <property type="match status" value="1"/>
</dbReference>
<dbReference type="PANTHER" id="PTHR30466:SF1">
    <property type="entry name" value="FMN REDUCTASE (NADH) RUTF"/>
    <property type="match status" value="1"/>
</dbReference>
<dbReference type="Gene3D" id="2.30.110.10">
    <property type="entry name" value="Electron Transport, Fmn-binding Protein, Chain A"/>
    <property type="match status" value="1"/>
</dbReference>
<dbReference type="AlphaFoldDB" id="A0A7K0BRI7"/>
<keyword evidence="3" id="KW-0503">Monooxygenase</keyword>
<evidence type="ECO:0000256" key="1">
    <source>
        <dbReference type="ARBA" id="ARBA00023002"/>
    </source>
</evidence>
<dbReference type="GO" id="GO:0010181">
    <property type="term" value="F:FMN binding"/>
    <property type="evidence" value="ECO:0007669"/>
    <property type="project" value="InterPro"/>
</dbReference>
<sequence length="171" mass="18241">MNDDSLIPGSVDPALFRQVTGRFATGVAVVTTVVDGVDHAMTVNAFTSVSLEPLLVMICVEKIARFHDMVLRSGFWGVSVLGEGMREESQWFATRGRPLEGQLDGWSYHRGPATGTAVFTRAVAALECRTHAVHAAGDHSIVVGEVLSLDLPDPGGKPLIFYTGGYRALGG</sequence>
<dbReference type="InterPro" id="IPR012349">
    <property type="entry name" value="Split_barrel_FMN-bd"/>
</dbReference>
<dbReference type="Pfam" id="PF01613">
    <property type="entry name" value="Flavin_Reduct"/>
    <property type="match status" value="1"/>
</dbReference>
<dbReference type="GO" id="GO:0004497">
    <property type="term" value="F:monooxygenase activity"/>
    <property type="evidence" value="ECO:0007669"/>
    <property type="project" value="UniProtKB-KW"/>
</dbReference>
<organism evidence="3 4">
    <name type="scientific">Actinomadura macrotermitis</name>
    <dbReference type="NCBI Taxonomy" id="2585200"/>
    <lineage>
        <taxon>Bacteria</taxon>
        <taxon>Bacillati</taxon>
        <taxon>Actinomycetota</taxon>
        <taxon>Actinomycetes</taxon>
        <taxon>Streptosporangiales</taxon>
        <taxon>Thermomonosporaceae</taxon>
        <taxon>Actinomadura</taxon>
    </lineage>
</organism>
<evidence type="ECO:0000313" key="3">
    <source>
        <dbReference type="EMBL" id="MQY03813.1"/>
    </source>
</evidence>
<dbReference type="GO" id="GO:0036382">
    <property type="term" value="F:flavin reductase (NADH) activity"/>
    <property type="evidence" value="ECO:0007669"/>
    <property type="project" value="UniProtKB-EC"/>
</dbReference>
<comment type="caution">
    <text evidence="3">The sequence shown here is derived from an EMBL/GenBank/DDBJ whole genome shotgun (WGS) entry which is preliminary data.</text>
</comment>
<evidence type="ECO:0000259" key="2">
    <source>
        <dbReference type="SMART" id="SM00903"/>
    </source>
</evidence>
<dbReference type="EC" id="1.5.1.36" evidence="3"/>
<proteinExistence type="predicted"/>